<dbReference type="Proteomes" id="UP000198802">
    <property type="component" value="Unassembled WGS sequence"/>
</dbReference>
<dbReference type="InterPro" id="IPR009057">
    <property type="entry name" value="Homeodomain-like_sf"/>
</dbReference>
<dbReference type="SUPFAM" id="SSF46689">
    <property type="entry name" value="Homeodomain-like"/>
    <property type="match status" value="1"/>
</dbReference>
<dbReference type="InterPro" id="IPR001647">
    <property type="entry name" value="HTH_TetR"/>
</dbReference>
<sequence length="243" mass="25490">MSRMPAPPSTPAPVSESSLAAPPGPAPAAVSGTDTGASAGTGPGAGAEAPATPRLRQDAARNRDRIITAACEVFAERGIDANVEEIARRAGVGVGTLYRRFPTKEHLLAQLAEDLLRALLDDARAELGATDGAGLERTLRRCAAVQVSKRGYMMKIYEAAQPDEPRMAFREALAELLVEAQQAGTIRPDVTITDIVMLMWSLRGVVDMSAPAGLSAVERYLDLLLAGLRPGAAPLAHPPVPNL</sequence>
<dbReference type="PROSITE" id="PS50977">
    <property type="entry name" value="HTH_TETR_2"/>
    <property type="match status" value="1"/>
</dbReference>
<evidence type="ECO:0000256" key="3">
    <source>
        <dbReference type="ARBA" id="ARBA00023163"/>
    </source>
</evidence>
<evidence type="ECO:0000256" key="2">
    <source>
        <dbReference type="ARBA" id="ARBA00023125"/>
    </source>
</evidence>
<keyword evidence="2 4" id="KW-0238">DNA-binding</keyword>
<dbReference type="InterPro" id="IPR050109">
    <property type="entry name" value="HTH-type_TetR-like_transc_reg"/>
</dbReference>
<gene>
    <name evidence="7" type="ORF">Ga0074812_14415</name>
</gene>
<evidence type="ECO:0000256" key="1">
    <source>
        <dbReference type="ARBA" id="ARBA00023015"/>
    </source>
</evidence>
<name>A0A0S4QZV1_9ACTN</name>
<dbReference type="Pfam" id="PF00440">
    <property type="entry name" value="TetR_N"/>
    <property type="match status" value="1"/>
</dbReference>
<proteinExistence type="predicted"/>
<dbReference type="Gene3D" id="1.10.357.10">
    <property type="entry name" value="Tetracycline Repressor, domain 2"/>
    <property type="match status" value="1"/>
</dbReference>
<accession>A0A0S4QZV1</accession>
<evidence type="ECO:0000313" key="8">
    <source>
        <dbReference type="Proteomes" id="UP000198802"/>
    </source>
</evidence>
<dbReference type="RefSeq" id="WP_091285863.1">
    <property type="nucleotide sequence ID" value="NZ_FAOZ01000044.1"/>
</dbReference>
<dbReference type="SUPFAM" id="SSF48498">
    <property type="entry name" value="Tetracyclin repressor-like, C-terminal domain"/>
    <property type="match status" value="1"/>
</dbReference>
<dbReference type="Pfam" id="PF21597">
    <property type="entry name" value="TetR_C_43"/>
    <property type="match status" value="1"/>
</dbReference>
<evidence type="ECO:0000256" key="5">
    <source>
        <dbReference type="SAM" id="MobiDB-lite"/>
    </source>
</evidence>
<organism evidence="7 8">
    <name type="scientific">Parafrankia irregularis</name>
    <dbReference type="NCBI Taxonomy" id="795642"/>
    <lineage>
        <taxon>Bacteria</taxon>
        <taxon>Bacillati</taxon>
        <taxon>Actinomycetota</taxon>
        <taxon>Actinomycetes</taxon>
        <taxon>Frankiales</taxon>
        <taxon>Frankiaceae</taxon>
        <taxon>Parafrankia</taxon>
    </lineage>
</organism>
<keyword evidence="3" id="KW-0804">Transcription</keyword>
<reference evidence="8" key="1">
    <citation type="submission" date="2015-11" db="EMBL/GenBank/DDBJ databases">
        <authorList>
            <person name="Varghese N."/>
        </authorList>
    </citation>
    <scope>NUCLEOTIDE SEQUENCE [LARGE SCALE GENOMIC DNA]</scope>
    <source>
        <strain evidence="8">DSM 45899</strain>
    </source>
</reference>
<dbReference type="InterPro" id="IPR036271">
    <property type="entry name" value="Tet_transcr_reg_TetR-rel_C_sf"/>
</dbReference>
<keyword evidence="8" id="KW-1185">Reference proteome</keyword>
<dbReference type="PANTHER" id="PTHR30055">
    <property type="entry name" value="HTH-TYPE TRANSCRIPTIONAL REGULATOR RUTR"/>
    <property type="match status" value="1"/>
</dbReference>
<dbReference type="GO" id="GO:0000976">
    <property type="term" value="F:transcription cis-regulatory region binding"/>
    <property type="evidence" value="ECO:0007669"/>
    <property type="project" value="TreeGrafter"/>
</dbReference>
<evidence type="ECO:0000313" key="7">
    <source>
        <dbReference type="EMBL" id="CUU60654.1"/>
    </source>
</evidence>
<evidence type="ECO:0000259" key="6">
    <source>
        <dbReference type="PROSITE" id="PS50977"/>
    </source>
</evidence>
<feature type="DNA-binding region" description="H-T-H motif" evidence="4">
    <location>
        <begin position="82"/>
        <end position="101"/>
    </location>
</feature>
<dbReference type="GO" id="GO:0003700">
    <property type="term" value="F:DNA-binding transcription factor activity"/>
    <property type="evidence" value="ECO:0007669"/>
    <property type="project" value="TreeGrafter"/>
</dbReference>
<dbReference type="EMBL" id="FAOZ01000044">
    <property type="protein sequence ID" value="CUU60654.1"/>
    <property type="molecule type" value="Genomic_DNA"/>
</dbReference>
<feature type="region of interest" description="Disordered" evidence="5">
    <location>
        <begin position="1"/>
        <end position="57"/>
    </location>
</feature>
<dbReference type="PANTHER" id="PTHR30055:SF234">
    <property type="entry name" value="HTH-TYPE TRANSCRIPTIONAL REGULATOR BETI"/>
    <property type="match status" value="1"/>
</dbReference>
<keyword evidence="1" id="KW-0805">Transcription regulation</keyword>
<dbReference type="AlphaFoldDB" id="A0A0S4QZV1"/>
<feature type="compositionally biased region" description="Pro residues" evidence="5">
    <location>
        <begin position="1"/>
        <end position="11"/>
    </location>
</feature>
<protein>
    <submittedName>
        <fullName evidence="7">DNA-binding transcriptional regulator, AcrR family</fullName>
    </submittedName>
</protein>
<feature type="compositionally biased region" description="Low complexity" evidence="5">
    <location>
        <begin position="27"/>
        <end position="38"/>
    </location>
</feature>
<dbReference type="PRINTS" id="PR00455">
    <property type="entry name" value="HTHTETR"/>
</dbReference>
<evidence type="ECO:0000256" key="4">
    <source>
        <dbReference type="PROSITE-ProRule" id="PRU00335"/>
    </source>
</evidence>
<dbReference type="InterPro" id="IPR049445">
    <property type="entry name" value="TetR_SbtR-like_C"/>
</dbReference>
<feature type="domain" description="HTH tetR-type" evidence="6">
    <location>
        <begin position="60"/>
        <end position="119"/>
    </location>
</feature>